<gene>
    <name evidence="2" type="ORF">KZO38_03405</name>
</gene>
<name>A0ABS6YB54_9BACT</name>
<comment type="caution">
    <text evidence="2">The sequence shown here is derived from an EMBL/GenBank/DDBJ whole genome shotgun (WGS) entry which is preliminary data.</text>
</comment>
<dbReference type="Proteomes" id="UP000788426">
    <property type="component" value="Unassembled WGS sequence"/>
</dbReference>
<keyword evidence="3" id="KW-1185">Reference proteome</keyword>
<protein>
    <recommendedName>
        <fullName evidence="4">Lipoprotein</fullName>
    </recommendedName>
</protein>
<dbReference type="PROSITE" id="PS51257">
    <property type="entry name" value="PROKAR_LIPOPROTEIN"/>
    <property type="match status" value="1"/>
</dbReference>
<accession>A0ABS6YB54</accession>
<evidence type="ECO:0000313" key="2">
    <source>
        <dbReference type="EMBL" id="MBW4768807.1"/>
    </source>
</evidence>
<dbReference type="RefSeq" id="WP_219480311.1">
    <property type="nucleotide sequence ID" value="NZ_JABZTD010000067.1"/>
</dbReference>
<sequence length="284" mass="32692">MKKVLFMALAIGVFTLYSCNGDKKNSKDDGLEQSDSLSRIIEQKDNEINDMMGTINEIQEGLREINEAENRVNIVKDGEGANKSTQIKENIQFISTTMTRNRELIQKLRQQLRESSFKGDQFKKTISSLMQQIEDKEMQLKQLRAELSAKDIHIAELDETIGTLNTSVNELTEESNKKTETINTQDKQLNTAWYVFGTKKELKEQRILADGKLMQSNFNKNYFTKIDIRVDKEIKLYTKSAKILTVHPADSYKLSQDASNQYVLRITNPDLFWSTSKYLVVLVK</sequence>
<reference evidence="2 3" key="1">
    <citation type="submission" date="2021-07" db="EMBL/GenBank/DDBJ databases">
        <title>Genomic diversity and antimicrobial resistance of Prevotella spp. isolated from chronic lung disease airways.</title>
        <authorList>
            <person name="Webb K.A."/>
            <person name="Olagoke O.S."/>
            <person name="Baird T."/>
            <person name="Neill J."/>
            <person name="Pham A."/>
            <person name="Wells T.J."/>
            <person name="Ramsay K.A."/>
            <person name="Bell S.C."/>
            <person name="Sarovich D.S."/>
            <person name="Price E.P."/>
        </authorList>
    </citation>
    <scope>NUCLEOTIDE SEQUENCE [LARGE SCALE GENOMIC DNA]</scope>
    <source>
        <strain evidence="2 3">SCHI0011.S.12</strain>
    </source>
</reference>
<evidence type="ECO:0000256" key="1">
    <source>
        <dbReference type="SAM" id="Coils"/>
    </source>
</evidence>
<keyword evidence="1" id="KW-0175">Coiled coil</keyword>
<evidence type="ECO:0000313" key="3">
    <source>
        <dbReference type="Proteomes" id="UP000788426"/>
    </source>
</evidence>
<feature type="coiled-coil region" evidence="1">
    <location>
        <begin position="126"/>
        <end position="174"/>
    </location>
</feature>
<proteinExistence type="predicted"/>
<organism evidence="2 3">
    <name type="scientific">Hoylesella nanceiensis</name>
    <dbReference type="NCBI Taxonomy" id="425941"/>
    <lineage>
        <taxon>Bacteria</taxon>
        <taxon>Pseudomonadati</taxon>
        <taxon>Bacteroidota</taxon>
        <taxon>Bacteroidia</taxon>
        <taxon>Bacteroidales</taxon>
        <taxon>Prevotellaceae</taxon>
        <taxon>Hoylesella</taxon>
    </lineage>
</organism>
<evidence type="ECO:0008006" key="4">
    <source>
        <dbReference type="Google" id="ProtNLM"/>
    </source>
</evidence>
<dbReference type="EMBL" id="JAHXCT010000002">
    <property type="protein sequence ID" value="MBW4768807.1"/>
    <property type="molecule type" value="Genomic_DNA"/>
</dbReference>